<feature type="region of interest" description="Disordered" evidence="1">
    <location>
        <begin position="582"/>
        <end position="603"/>
    </location>
</feature>
<feature type="region of interest" description="Disordered" evidence="1">
    <location>
        <begin position="169"/>
        <end position="196"/>
    </location>
</feature>
<dbReference type="OrthoDB" id="10046062at2759"/>
<protein>
    <submittedName>
        <fullName evidence="2">Uncharacterized protein, isoform D</fullName>
    </submittedName>
</protein>
<evidence type="ECO:0000313" key="2">
    <source>
        <dbReference type="EMBL" id="KMY98750.1"/>
    </source>
</evidence>
<accession>A0A0J9UIC3</accession>
<reference evidence="2" key="2">
    <citation type="submission" date="2014-06" db="EMBL/GenBank/DDBJ databases">
        <authorList>
            <person name="Hu T."/>
            <person name="Eisen M.B."/>
            <person name="Thornton K.R."/>
            <person name="Andolfatto P."/>
        </authorList>
    </citation>
    <scope>NUCLEOTIDE SEQUENCE</scope>
    <source>
        <strain evidence="2">W501</strain>
    </source>
</reference>
<feature type="region of interest" description="Disordered" evidence="1">
    <location>
        <begin position="548"/>
        <end position="567"/>
    </location>
</feature>
<dbReference type="AlphaFoldDB" id="A0A0J9UIC3"/>
<feature type="region of interest" description="Disordered" evidence="1">
    <location>
        <begin position="225"/>
        <end position="247"/>
    </location>
</feature>
<gene>
    <name evidence="2" type="primary">Dsim\GD12896</name>
    <name evidence="2" type="ORF">Dsimw501_GD12896</name>
</gene>
<feature type="compositionally biased region" description="Basic and acidic residues" evidence="1">
    <location>
        <begin position="227"/>
        <end position="245"/>
    </location>
</feature>
<feature type="region of interest" description="Disordered" evidence="1">
    <location>
        <begin position="1"/>
        <end position="20"/>
    </location>
</feature>
<dbReference type="Proteomes" id="UP000035880">
    <property type="component" value="Chromosome 3L"/>
</dbReference>
<organism evidence="2">
    <name type="scientific">Drosophila simulans</name>
    <name type="common">Fruit fly</name>
    <dbReference type="NCBI Taxonomy" id="7240"/>
    <lineage>
        <taxon>Eukaryota</taxon>
        <taxon>Metazoa</taxon>
        <taxon>Ecdysozoa</taxon>
        <taxon>Arthropoda</taxon>
        <taxon>Hexapoda</taxon>
        <taxon>Insecta</taxon>
        <taxon>Pterygota</taxon>
        <taxon>Neoptera</taxon>
        <taxon>Endopterygota</taxon>
        <taxon>Diptera</taxon>
        <taxon>Brachycera</taxon>
        <taxon>Muscomorpha</taxon>
        <taxon>Ephydroidea</taxon>
        <taxon>Drosophilidae</taxon>
        <taxon>Drosophila</taxon>
        <taxon>Sophophora</taxon>
    </lineage>
</organism>
<proteinExistence type="predicted"/>
<reference evidence="2" key="3">
    <citation type="submission" date="2015-04" db="EMBL/GenBank/DDBJ databases">
        <authorList>
            <consortium name="FlyBase"/>
        </authorList>
    </citation>
    <scope>NUCLEOTIDE SEQUENCE</scope>
    <source>
        <strain evidence="2">W501</strain>
    </source>
</reference>
<sequence length="649" mass="71183">MGKCVSRQSAPLHELASPDAQHHQSVLTIALSHEDLAQAHKIWQRLTGSNEYIAAGPTSQQEEEPFYYTISRQRQPEQQQQREQELEQAVLHIESLYNDAAIAPAEPATSASEPEYSTCQEFLLHELLQVIEEHAATTSATNHILNQSRIRPEPQLPVENNGWLALGQAESKKQGSKSGRRQHNGNGNSNGNPTEAMEQNQTVHTKGTAMSFGFRKKLNGTPKKFKKLLEGGDKSATRTDTKDDNGNAAVPIHFEKVGAAAVQKAGTLATGAAGGRFGYRGAVPRPSSAGFTAPSTSTQRCGGELHSSSDDLMLYDKSFRNAMIQDVLQFKKQLLRLRRILQETETLNPFENDNVQLFAACGLDSKQLNDIDLASLTSSTTEDPLQELSDLRRQVVYLQGQVDDRDRTIRLQRDLIEQLEAEKRQKASHGPGSGGDQAKELISMATQTERTRPLAIGAEGLSRSKPEYTSYTTHFPMLHLHDSTLAATTIIRHHQSNHHQHEQLQQQQQPEKSCPAPSQTRRHTIISTTLTNYNQQLAAAFPDATRRSSIGWDTTTTTPTPHGNASKPVRITLIGEALPLQSKSSTGSLCSSSSSSSSSTSSTSLLAQNANVVKMRYPNGCQSVKNGSSAHYQPLYNSNKMTSPTVTIV</sequence>
<dbReference type="Bgee" id="FBgn0184621">
    <property type="expression patterns" value="Expressed in adult organism and 3 other cell types or tissues"/>
</dbReference>
<evidence type="ECO:0000256" key="1">
    <source>
        <dbReference type="SAM" id="MobiDB-lite"/>
    </source>
</evidence>
<dbReference type="EMBL" id="CM002912">
    <property type="protein sequence ID" value="KMY98750.1"/>
    <property type="molecule type" value="Genomic_DNA"/>
</dbReference>
<reference evidence="2" key="1">
    <citation type="journal article" date="2013" name="Genome Res.">
        <title>A second-generation assembly of the Drosophila simulans genome provides new insights into patterns of lineage-specific divergence.</title>
        <authorList>
            <person name="Hu T.T."/>
            <person name="Eisen M.B."/>
            <person name="Thornton K.R."/>
            <person name="Andolfatto P."/>
        </authorList>
    </citation>
    <scope>NUCLEOTIDE SEQUENCE [LARGE SCALE GENOMIC DNA]</scope>
    <source>
        <strain evidence="2">W501</strain>
    </source>
</reference>
<feature type="region of interest" description="Disordered" evidence="1">
    <location>
        <begin position="494"/>
        <end position="520"/>
    </location>
</feature>
<dbReference type="KEGG" id="dsi:Dsimw501_GD12896"/>
<feature type="compositionally biased region" description="Polar residues" evidence="1">
    <location>
        <begin position="184"/>
        <end position="196"/>
    </location>
</feature>
<name>A0A0J9UIC3_DROSI</name>
<feature type="compositionally biased region" description="Basic residues" evidence="1">
    <location>
        <begin position="174"/>
        <end position="183"/>
    </location>
</feature>